<accession>A0A7S2RZR6</accession>
<proteinExistence type="predicted"/>
<dbReference type="AlphaFoldDB" id="A0A7S2RZR6"/>
<evidence type="ECO:0000256" key="1">
    <source>
        <dbReference type="SAM" id="MobiDB-lite"/>
    </source>
</evidence>
<gene>
    <name evidence="3" type="ORF">QSP1433_LOCUS8776</name>
</gene>
<sequence length="968" mass="108467">MEERNDSVDTMVSVEGEPQNEQAVEQVEEVTGDEEDDDVPELVQVGLVVDTSCAAEPRPEGTEVSSVLSPVAEEPSPTNKLKEIAAAKEDTSRHVVIDVTGQEGDLVILLEAVEYATRRRDSSMNMIFGYALVKDEQTNYIKQPKVTPFQPEQRIRIVADGKKVTVRCDEKHTHLLVFLGDCDCDTFQIEVLKNKSTVLATYPGVYKLRTVSASVLDCEREWKCSDEDAVFVPGAQVKVTNIVLQNVGPMPTPAFRDIYFFLSNQQGFKAVSDENDSDVKVPFEVETKVPCLKLDHEHPVQPGASITLKGSLLGEVPDISGSHRLGVPFTKTINIEMRGFFEGVPVALKTHKSNDLPSLQVGFPYHLTQVKCMETLGAGMRTKFQFKVLGDEVRDHVLESAYTITIRAVTPKAADVGPIQPAKLFLVEPGKQNNTHRFDLFSVFRAPASRWIPDEQGETRKLELQVGRIATPGERIKVLVDLEKRIDGQLVCIQEQQIVIKVGTPYKYAMGDILLVVCDQVAQKDIDFVVNKLRGTLGMKLDIWNISYDGVPSLSPNEEPLRSYIEGHKAGKNSTPTVIIFNKAFQVTYELPQVKFTEVMDRNAIQRAMNRHGVHFTILGETPVSMHELVTPPLPLSPNIVFDKRDALQREIQWKKCVSHRSLLIPGSNVLEMHRSLVMDPARFAQYVIVYQEPREHDALESPAINAVSVGSWGVGRMVMISKMDTEEEKKDMLEGIVHSISFETALKVANSFPSDEVPAVLLAKLRLELFMEITLAARKFVGYVPEYATKLTALPYLSMFTTLLEQTSDEVVAHVLTDVAIDAYIFARVKAPAFTNVERQPQYSLCVISKTLRKIIKQLHDRVYSKSKAAKILASKLKDRRKKVWKLDPAQTPLQRRQHMWAQVMLHAPSYRSSALMTFPRGSDATSLALVQAVDVHSLRRWAFTDKKRLALAAKTMHLFARNMTSI</sequence>
<evidence type="ECO:0000313" key="3">
    <source>
        <dbReference type="EMBL" id="CAD9685372.1"/>
    </source>
</evidence>
<feature type="region of interest" description="Disordered" evidence="1">
    <location>
        <begin position="53"/>
        <end position="78"/>
    </location>
</feature>
<feature type="region of interest" description="Disordered" evidence="1">
    <location>
        <begin position="1"/>
        <end position="39"/>
    </location>
</feature>
<organism evidence="3">
    <name type="scientific">Mucochytrium quahogii</name>
    <dbReference type="NCBI Taxonomy" id="96639"/>
    <lineage>
        <taxon>Eukaryota</taxon>
        <taxon>Sar</taxon>
        <taxon>Stramenopiles</taxon>
        <taxon>Bigyra</taxon>
        <taxon>Labyrinthulomycetes</taxon>
        <taxon>Thraustochytrida</taxon>
        <taxon>Thraustochytriidae</taxon>
        <taxon>Mucochytrium</taxon>
    </lineage>
</organism>
<dbReference type="EMBL" id="HBHK01013975">
    <property type="protein sequence ID" value="CAD9685372.1"/>
    <property type="molecule type" value="Transcribed_RNA"/>
</dbReference>
<dbReference type="InterPro" id="IPR057692">
    <property type="entry name" value="DUF7932"/>
</dbReference>
<evidence type="ECO:0000259" key="2">
    <source>
        <dbReference type="Pfam" id="PF25560"/>
    </source>
</evidence>
<feature type="domain" description="DUF7932" evidence="2">
    <location>
        <begin position="226"/>
        <end position="286"/>
    </location>
</feature>
<reference evidence="3" key="1">
    <citation type="submission" date="2021-01" db="EMBL/GenBank/DDBJ databases">
        <authorList>
            <person name="Corre E."/>
            <person name="Pelletier E."/>
            <person name="Niang G."/>
            <person name="Scheremetjew M."/>
            <person name="Finn R."/>
            <person name="Kale V."/>
            <person name="Holt S."/>
            <person name="Cochrane G."/>
            <person name="Meng A."/>
            <person name="Brown T."/>
            <person name="Cohen L."/>
        </authorList>
    </citation>
    <scope>NUCLEOTIDE SEQUENCE</scope>
    <source>
        <strain evidence="3">NY070348D</strain>
    </source>
</reference>
<name>A0A7S2RZR6_9STRA</name>
<dbReference type="Pfam" id="PF25560">
    <property type="entry name" value="DUF7932"/>
    <property type="match status" value="1"/>
</dbReference>
<feature type="compositionally biased region" description="Acidic residues" evidence="1">
    <location>
        <begin position="26"/>
        <end position="39"/>
    </location>
</feature>
<protein>
    <recommendedName>
        <fullName evidence="2">DUF7932 domain-containing protein</fullName>
    </recommendedName>
</protein>